<dbReference type="Proteomes" id="UP000507470">
    <property type="component" value="Unassembled WGS sequence"/>
</dbReference>
<dbReference type="Pfam" id="PF25521">
    <property type="entry name" value="WHD_TANC1"/>
    <property type="match status" value="1"/>
</dbReference>
<keyword evidence="1" id="KW-0677">Repeat</keyword>
<dbReference type="OrthoDB" id="5989012at2759"/>
<gene>
    <name evidence="5" type="ORF">MCOR_5557</name>
</gene>
<dbReference type="Pfam" id="PF12796">
    <property type="entry name" value="Ank_2"/>
    <property type="match status" value="1"/>
</dbReference>
<evidence type="ECO:0000313" key="5">
    <source>
        <dbReference type="EMBL" id="CAC5364555.1"/>
    </source>
</evidence>
<sequence>MVKDVPELGNAILDDEHALDYLEEYRCRQDPFLCLEIAIIAPLKHIQTDKKYLIIIYALDECDTQMGNDLKNISCEFSKVPKTLENIYHVNLERILGTNGTPFEEWNALFEVLSAAANPIDLDDLFMITGLDDNQRRTFSKLLGNEFGHFLKHSDYKLSFQHKAFKEFLTNEARKLLPFYVNITKGHTLLAKYFLHKATSQNLLDEKALLDIASHVALTYNKQFTQTFLKLFNRTHLESYRILNYMAREINCYYTANLVIQLIIQSGLISSNMSNAAFIATSNGNFQTLISFHEIKVNFRSKYNRYLEHSMKGADLVHMCKFVYFCGYNVFHIAAQRGYVEIVEYLLKNYPDLLYEQTSIQLNVFQLAAENGKTKIVKLFLEINSSLADHHSLYYASQQGHDQIVSLLFNYVNDTCLPCNGTIHWLPALSLRKYKCNISN</sequence>
<evidence type="ECO:0000259" key="4">
    <source>
        <dbReference type="Pfam" id="PF25521"/>
    </source>
</evidence>
<protein>
    <recommendedName>
        <fullName evidence="4">TANC1/2-like winged helix domain-containing protein</fullName>
    </recommendedName>
</protein>
<reference evidence="5 6" key="1">
    <citation type="submission" date="2020-06" db="EMBL/GenBank/DDBJ databases">
        <authorList>
            <person name="Li R."/>
            <person name="Bekaert M."/>
        </authorList>
    </citation>
    <scope>NUCLEOTIDE SEQUENCE [LARGE SCALE GENOMIC DNA]</scope>
    <source>
        <strain evidence="6">wild</strain>
    </source>
</reference>
<organism evidence="5 6">
    <name type="scientific">Mytilus coruscus</name>
    <name type="common">Sea mussel</name>
    <dbReference type="NCBI Taxonomy" id="42192"/>
    <lineage>
        <taxon>Eukaryota</taxon>
        <taxon>Metazoa</taxon>
        <taxon>Spiralia</taxon>
        <taxon>Lophotrochozoa</taxon>
        <taxon>Mollusca</taxon>
        <taxon>Bivalvia</taxon>
        <taxon>Autobranchia</taxon>
        <taxon>Pteriomorphia</taxon>
        <taxon>Mytilida</taxon>
        <taxon>Mytiloidea</taxon>
        <taxon>Mytilidae</taxon>
        <taxon>Mytilinae</taxon>
        <taxon>Mytilus</taxon>
    </lineage>
</organism>
<evidence type="ECO:0000256" key="3">
    <source>
        <dbReference type="PROSITE-ProRule" id="PRU00023"/>
    </source>
</evidence>
<evidence type="ECO:0000256" key="2">
    <source>
        <dbReference type="ARBA" id="ARBA00023043"/>
    </source>
</evidence>
<dbReference type="SUPFAM" id="SSF140860">
    <property type="entry name" value="Pseudo ankyrin repeat-like"/>
    <property type="match status" value="1"/>
</dbReference>
<dbReference type="InterPro" id="IPR036770">
    <property type="entry name" value="Ankyrin_rpt-contain_sf"/>
</dbReference>
<dbReference type="Gene3D" id="1.25.40.20">
    <property type="entry name" value="Ankyrin repeat-containing domain"/>
    <property type="match status" value="1"/>
</dbReference>
<dbReference type="PROSITE" id="PS50088">
    <property type="entry name" value="ANK_REPEAT"/>
    <property type="match status" value="1"/>
</dbReference>
<proteinExistence type="predicted"/>
<feature type="domain" description="TANC1/2-like winged helix" evidence="4">
    <location>
        <begin position="101"/>
        <end position="217"/>
    </location>
</feature>
<evidence type="ECO:0000313" key="6">
    <source>
        <dbReference type="Proteomes" id="UP000507470"/>
    </source>
</evidence>
<accession>A0A6J8AAM8</accession>
<dbReference type="PANTHER" id="PTHR24198">
    <property type="entry name" value="ANKYRIN REPEAT AND PROTEIN KINASE DOMAIN-CONTAINING PROTEIN"/>
    <property type="match status" value="1"/>
</dbReference>
<feature type="repeat" description="ANK" evidence="3">
    <location>
        <begin position="326"/>
        <end position="358"/>
    </location>
</feature>
<dbReference type="SMART" id="SM00248">
    <property type="entry name" value="ANK"/>
    <property type="match status" value="3"/>
</dbReference>
<evidence type="ECO:0000256" key="1">
    <source>
        <dbReference type="ARBA" id="ARBA00022737"/>
    </source>
</evidence>
<dbReference type="InterPro" id="IPR058056">
    <property type="entry name" value="WH_TANC1/2"/>
</dbReference>
<name>A0A6J8AAM8_MYTCO</name>
<dbReference type="InterPro" id="IPR002110">
    <property type="entry name" value="Ankyrin_rpt"/>
</dbReference>
<dbReference type="AlphaFoldDB" id="A0A6J8AAM8"/>
<dbReference type="EMBL" id="CACVKT020001009">
    <property type="protein sequence ID" value="CAC5364555.1"/>
    <property type="molecule type" value="Genomic_DNA"/>
</dbReference>
<keyword evidence="2 3" id="KW-0040">ANK repeat</keyword>
<keyword evidence="6" id="KW-1185">Reference proteome</keyword>
<dbReference type="PANTHER" id="PTHR24198:SF165">
    <property type="entry name" value="ANKYRIN REPEAT-CONTAINING PROTEIN-RELATED"/>
    <property type="match status" value="1"/>
</dbReference>